<feature type="region of interest" description="Disordered" evidence="1">
    <location>
        <begin position="1"/>
        <end position="24"/>
    </location>
</feature>
<gene>
    <name evidence="4" type="ORF">ZOSMA_78G00040</name>
</gene>
<protein>
    <submittedName>
        <fullName evidence="4">Alpha/beta-Hydrolases superfamily protein</fullName>
    </submittedName>
</protein>
<evidence type="ECO:0000256" key="1">
    <source>
        <dbReference type="SAM" id="MobiDB-lite"/>
    </source>
</evidence>
<feature type="transmembrane region" description="Helical" evidence="2">
    <location>
        <begin position="85"/>
        <end position="107"/>
    </location>
</feature>
<evidence type="ECO:0000313" key="4">
    <source>
        <dbReference type="EMBL" id="KMZ58238.1"/>
    </source>
</evidence>
<keyword evidence="5" id="KW-1185">Reference proteome</keyword>
<dbReference type="PANTHER" id="PTHR11614">
    <property type="entry name" value="PHOSPHOLIPASE-RELATED"/>
    <property type="match status" value="1"/>
</dbReference>
<dbReference type="OrthoDB" id="2498029at2759"/>
<dbReference type="SUPFAM" id="SSF53474">
    <property type="entry name" value="alpha/beta-Hydrolases"/>
    <property type="match status" value="1"/>
</dbReference>
<feature type="region of interest" description="Disordered" evidence="1">
    <location>
        <begin position="40"/>
        <end position="66"/>
    </location>
</feature>
<keyword evidence="2" id="KW-1133">Transmembrane helix</keyword>
<evidence type="ECO:0000256" key="2">
    <source>
        <dbReference type="SAM" id="Phobius"/>
    </source>
</evidence>
<evidence type="ECO:0000259" key="3">
    <source>
        <dbReference type="Pfam" id="PF12146"/>
    </source>
</evidence>
<accession>A0A0K9NNQ1</accession>
<proteinExistence type="predicted"/>
<keyword evidence="2" id="KW-0472">Membrane</keyword>
<keyword evidence="4" id="KW-0378">Hydrolase</keyword>
<dbReference type="GO" id="GO:0016020">
    <property type="term" value="C:membrane"/>
    <property type="evidence" value="ECO:0000318"/>
    <property type="project" value="GO_Central"/>
</dbReference>
<dbReference type="AlphaFoldDB" id="A0A0K9NNQ1"/>
<dbReference type="STRING" id="29655.A0A0K9NNQ1"/>
<dbReference type="Gene3D" id="3.40.50.1820">
    <property type="entry name" value="alpha/beta hydrolase"/>
    <property type="match status" value="1"/>
</dbReference>
<dbReference type="EMBL" id="LFYR01001962">
    <property type="protein sequence ID" value="KMZ58238.1"/>
    <property type="molecule type" value="Genomic_DNA"/>
</dbReference>
<dbReference type="OMA" id="HAVTDMK"/>
<sequence>MITIGRSLSFPTTEARPSRFSSTRHRRVPFRTYHSFSITPSSVKLSSPSPSPSPSPPSASSSTSSSSIMLMATGPTLSLRVMNSLLSLMHAFVFFLLAPFLFAIVSVKSSKEPGGKSKDKDVIRRRAMAIRRIKSVYDEEGIDGDDGLLSVRDYSLFVTDRGDTLFTQSWSPTTSFTKGLVVLLHGLNEHSSRYNRFAKQLNAKGFKVYGMDWIGHGGSDSLHGYVPSLDYAVSDVKAYLKQVLDENPSLPCFCFGHSTGAAIILKAVLDPKIKKLVKGIAITSPAVHVQPSHPIVMMIAPILSLVAPMYQLSEGDRIGMPVSRDPNELIIKYSDPLVFTGAMRVRTGYEILRITSCLQQNLSRISIPFLILHGTSDTITDPEASKKLYESSPSTDKSIKLYPGYLHDLLFEPERDDIAKEIINWLTCRL</sequence>
<reference evidence="5" key="1">
    <citation type="journal article" date="2016" name="Nature">
        <title>The genome of the seagrass Zostera marina reveals angiosperm adaptation to the sea.</title>
        <authorList>
            <person name="Olsen J.L."/>
            <person name="Rouze P."/>
            <person name="Verhelst B."/>
            <person name="Lin Y.-C."/>
            <person name="Bayer T."/>
            <person name="Collen J."/>
            <person name="Dattolo E."/>
            <person name="De Paoli E."/>
            <person name="Dittami S."/>
            <person name="Maumus F."/>
            <person name="Michel G."/>
            <person name="Kersting A."/>
            <person name="Lauritano C."/>
            <person name="Lohaus R."/>
            <person name="Toepel M."/>
            <person name="Tonon T."/>
            <person name="Vanneste K."/>
            <person name="Amirebrahimi M."/>
            <person name="Brakel J."/>
            <person name="Bostroem C."/>
            <person name="Chovatia M."/>
            <person name="Grimwood J."/>
            <person name="Jenkins J.W."/>
            <person name="Jueterbock A."/>
            <person name="Mraz A."/>
            <person name="Stam W.T."/>
            <person name="Tice H."/>
            <person name="Bornberg-Bauer E."/>
            <person name="Green P.J."/>
            <person name="Pearson G.A."/>
            <person name="Procaccini G."/>
            <person name="Duarte C.M."/>
            <person name="Schmutz J."/>
            <person name="Reusch T.B.H."/>
            <person name="Van de Peer Y."/>
        </authorList>
    </citation>
    <scope>NUCLEOTIDE SEQUENCE [LARGE SCALE GENOMIC DNA]</scope>
    <source>
        <strain evidence="5">cv. Finnish</strain>
    </source>
</reference>
<keyword evidence="2" id="KW-0812">Transmembrane</keyword>
<dbReference type="InterPro" id="IPR022742">
    <property type="entry name" value="Hydrolase_4"/>
</dbReference>
<feature type="domain" description="Serine aminopeptidase S33" evidence="3">
    <location>
        <begin position="178"/>
        <end position="414"/>
    </location>
</feature>
<dbReference type="InterPro" id="IPR029058">
    <property type="entry name" value="AB_hydrolase_fold"/>
</dbReference>
<comment type="caution">
    <text evidence="4">The sequence shown here is derived from an EMBL/GenBank/DDBJ whole genome shotgun (WGS) entry which is preliminary data.</text>
</comment>
<dbReference type="Pfam" id="PF12146">
    <property type="entry name" value="Hydrolase_4"/>
    <property type="match status" value="1"/>
</dbReference>
<dbReference type="GO" id="GO:0016298">
    <property type="term" value="F:lipase activity"/>
    <property type="evidence" value="ECO:0000318"/>
    <property type="project" value="GO_Central"/>
</dbReference>
<dbReference type="InterPro" id="IPR051044">
    <property type="entry name" value="MAG_DAG_Lipase"/>
</dbReference>
<name>A0A0K9NNQ1_ZOSMR</name>
<organism evidence="4 5">
    <name type="scientific">Zostera marina</name>
    <name type="common">Eelgrass</name>
    <dbReference type="NCBI Taxonomy" id="29655"/>
    <lineage>
        <taxon>Eukaryota</taxon>
        <taxon>Viridiplantae</taxon>
        <taxon>Streptophyta</taxon>
        <taxon>Embryophyta</taxon>
        <taxon>Tracheophyta</taxon>
        <taxon>Spermatophyta</taxon>
        <taxon>Magnoliopsida</taxon>
        <taxon>Liliopsida</taxon>
        <taxon>Zosteraceae</taxon>
        <taxon>Zostera</taxon>
    </lineage>
</organism>
<dbReference type="Proteomes" id="UP000036987">
    <property type="component" value="Unassembled WGS sequence"/>
</dbReference>
<evidence type="ECO:0000313" key="5">
    <source>
        <dbReference type="Proteomes" id="UP000036987"/>
    </source>
</evidence>